<dbReference type="SUPFAM" id="SSF57850">
    <property type="entry name" value="RING/U-box"/>
    <property type="match status" value="1"/>
</dbReference>
<dbReference type="PANTHER" id="PTHR45676">
    <property type="entry name" value="RING-H2 FINGER PROTEIN ATL51-RELATED"/>
    <property type="match status" value="1"/>
</dbReference>
<protein>
    <recommendedName>
        <fullName evidence="3">RING-type domain-containing protein</fullName>
    </recommendedName>
</protein>
<reference evidence="4 5" key="1">
    <citation type="submission" date="2024-01" db="EMBL/GenBank/DDBJ databases">
        <title>The genomes of 5 underutilized Papilionoideae crops provide insights into root nodulation and disease resistanc.</title>
        <authorList>
            <person name="Jiang F."/>
        </authorList>
    </citation>
    <scope>NUCLEOTIDE SEQUENCE [LARGE SCALE GENOMIC DNA]</scope>
    <source>
        <strain evidence="4">JINMINGXINNONG_FW02</strain>
        <tissue evidence="4">Leaves</tissue>
    </source>
</reference>
<feature type="transmembrane region" description="Helical" evidence="2">
    <location>
        <begin position="12"/>
        <end position="35"/>
    </location>
</feature>
<dbReference type="SMART" id="SM00184">
    <property type="entry name" value="RING"/>
    <property type="match status" value="1"/>
</dbReference>
<keyword evidence="1" id="KW-0479">Metal-binding</keyword>
<dbReference type="InterPro" id="IPR013083">
    <property type="entry name" value="Znf_RING/FYVE/PHD"/>
</dbReference>
<dbReference type="PROSITE" id="PS50089">
    <property type="entry name" value="ZF_RING_2"/>
    <property type="match status" value="1"/>
</dbReference>
<dbReference type="Pfam" id="PF13639">
    <property type="entry name" value="zf-RING_2"/>
    <property type="match status" value="1"/>
</dbReference>
<evidence type="ECO:0000313" key="4">
    <source>
        <dbReference type="EMBL" id="KAK7346205.1"/>
    </source>
</evidence>
<keyword evidence="2" id="KW-0812">Transmembrane</keyword>
<proteinExistence type="predicted"/>
<feature type="domain" description="RING-type" evidence="3">
    <location>
        <begin position="94"/>
        <end position="136"/>
    </location>
</feature>
<dbReference type="AlphaFoldDB" id="A0AAN9QQ97"/>
<keyword evidence="1" id="KW-0862">Zinc</keyword>
<evidence type="ECO:0000256" key="1">
    <source>
        <dbReference type="PROSITE-ProRule" id="PRU00175"/>
    </source>
</evidence>
<organism evidence="4 5">
    <name type="scientific">Phaseolus coccineus</name>
    <name type="common">Scarlet runner bean</name>
    <name type="synonym">Phaseolus multiflorus</name>
    <dbReference type="NCBI Taxonomy" id="3886"/>
    <lineage>
        <taxon>Eukaryota</taxon>
        <taxon>Viridiplantae</taxon>
        <taxon>Streptophyta</taxon>
        <taxon>Embryophyta</taxon>
        <taxon>Tracheophyta</taxon>
        <taxon>Spermatophyta</taxon>
        <taxon>Magnoliopsida</taxon>
        <taxon>eudicotyledons</taxon>
        <taxon>Gunneridae</taxon>
        <taxon>Pentapetalae</taxon>
        <taxon>rosids</taxon>
        <taxon>fabids</taxon>
        <taxon>Fabales</taxon>
        <taxon>Fabaceae</taxon>
        <taxon>Papilionoideae</taxon>
        <taxon>50 kb inversion clade</taxon>
        <taxon>NPAAA clade</taxon>
        <taxon>indigoferoid/millettioid clade</taxon>
        <taxon>Phaseoleae</taxon>
        <taxon>Phaseolus</taxon>
    </lineage>
</organism>
<keyword evidence="1" id="KW-0863">Zinc-finger</keyword>
<evidence type="ECO:0000256" key="2">
    <source>
        <dbReference type="SAM" id="Phobius"/>
    </source>
</evidence>
<dbReference type="Gene3D" id="3.30.40.10">
    <property type="entry name" value="Zinc/RING finger domain, C3HC4 (zinc finger)"/>
    <property type="match status" value="1"/>
</dbReference>
<keyword evidence="2" id="KW-0472">Membrane</keyword>
<comment type="caution">
    <text evidence="4">The sequence shown here is derived from an EMBL/GenBank/DDBJ whole genome shotgun (WGS) entry which is preliminary data.</text>
</comment>
<evidence type="ECO:0000259" key="3">
    <source>
        <dbReference type="PROSITE" id="PS50089"/>
    </source>
</evidence>
<keyword evidence="2" id="KW-1133">Transmembrane helix</keyword>
<keyword evidence="5" id="KW-1185">Reference proteome</keyword>
<dbReference type="EMBL" id="JAYMYR010000008">
    <property type="protein sequence ID" value="KAK7346205.1"/>
    <property type="molecule type" value="Genomic_DNA"/>
</dbReference>
<dbReference type="GO" id="GO:0008270">
    <property type="term" value="F:zinc ion binding"/>
    <property type="evidence" value="ECO:0007669"/>
    <property type="project" value="UniProtKB-KW"/>
</dbReference>
<dbReference type="PANTHER" id="PTHR45676:SF177">
    <property type="entry name" value="RING-TYPE E3 UBIQUITIN TRANSFERASE"/>
    <property type="match status" value="1"/>
</dbReference>
<sequence>MEHDESVLNGTVGSILIAMGSASFGITIIHIIILCRTHNRLPVTNQIPQQQQQPRTVNISVLPRPIPIHTYRKKKKTDDEVAAEGDDDDQDCTCAVCLGEFEEGEELRTLPECMHSFHVACIDTWLSSRSSCPVCRAHATPSPAVEHPSPELASAASNAHHMIDIRQIARFQNG</sequence>
<dbReference type="GO" id="GO:0016567">
    <property type="term" value="P:protein ubiquitination"/>
    <property type="evidence" value="ECO:0007669"/>
    <property type="project" value="TreeGrafter"/>
</dbReference>
<evidence type="ECO:0000313" key="5">
    <source>
        <dbReference type="Proteomes" id="UP001374584"/>
    </source>
</evidence>
<accession>A0AAN9QQ97</accession>
<dbReference type="Proteomes" id="UP001374584">
    <property type="component" value="Unassembled WGS sequence"/>
</dbReference>
<gene>
    <name evidence="4" type="ORF">VNO80_20720</name>
</gene>
<name>A0AAN9QQ97_PHACN</name>
<dbReference type="InterPro" id="IPR001841">
    <property type="entry name" value="Znf_RING"/>
</dbReference>